<organism evidence="4 7">
    <name type="scientific">Cucurbita moschata</name>
    <name type="common">Winter crookneck squash</name>
    <name type="synonym">Cucurbita pepo var. moschata</name>
    <dbReference type="NCBI Taxonomy" id="3662"/>
    <lineage>
        <taxon>Eukaryota</taxon>
        <taxon>Viridiplantae</taxon>
        <taxon>Streptophyta</taxon>
        <taxon>Embryophyta</taxon>
        <taxon>Tracheophyta</taxon>
        <taxon>Spermatophyta</taxon>
        <taxon>Magnoliopsida</taxon>
        <taxon>eudicotyledons</taxon>
        <taxon>Gunneridae</taxon>
        <taxon>Pentapetalae</taxon>
        <taxon>rosids</taxon>
        <taxon>fabids</taxon>
        <taxon>Cucurbitales</taxon>
        <taxon>Cucurbitaceae</taxon>
        <taxon>Cucurbiteae</taxon>
        <taxon>Cucurbita</taxon>
    </lineage>
</organism>
<protein>
    <submittedName>
        <fullName evidence="5 6">Synaptonemal complex protein 1-like</fullName>
    </submittedName>
</protein>
<keyword evidence="4" id="KW-1185">Reference proteome</keyword>
<feature type="coiled-coil region" evidence="2">
    <location>
        <begin position="230"/>
        <end position="278"/>
    </location>
</feature>
<feature type="region of interest" description="Disordered" evidence="3">
    <location>
        <begin position="807"/>
        <end position="872"/>
    </location>
</feature>
<sequence length="872" mass="100588">MEKLGFPSVKRLNQLNSLSGLVQGTAKTFSSSRSVPEPTSSGRFVNLKIAAERMMNDQASLKTDLDMANAKLRKSVEHTRALEDKLQNALNENAKLKVKQKEDEKLWKGLESKFLSAKTLGDKLTETLQILASQVQDAEKDKEVLETKLSASSAAVDGLTQRMQDLCIKVESAEETIRNREKELAKLKIEKEENCKLYREEQQRTANLIEEKDSMIKRLEETVVENRLIIEGLNSKLDEAQLESNSKEEKIISLIASRDDLQKEKSDLEMHNDEIHKKLDASLLEIKNLEYLVPFLIDQLVEFDRHNSTFVEKFNQLTHLNDSCFKLAKLERDFASELAQKKFNKLHDKFMCITSEKNALKLINVESQQKVDELQKIQESLMAQHSEESRLAGGRIQKLESEVETLVSEKTETESLVSKLEEKIGTLSESSRSSESKMQDLLKKISALEIENQCNAEKLEKELHDKAEEIDTLMKESKNYKQRAEMLEVEGDQLRNVLKEKEEFILLSMEREKKLEEETKENQALLFSAEVKLSDAKRQYDSMLESKQMELSRHLKDISHRNDQAINDIRNKYEMEKLEIVNKEKEKADQVLQEMERNCEQNLAEVKEESRQCLIRIKEEHAALLSQIQQEHTRNEQMCKAKHNEELQRAQLHAENELKEKLTSLRSEHEAQMKALRCQNEDECRKLQEELDLQKTKEDRQRALLQLQWKVMGDKLQEDQEVNSKKDYSMSSIKMRGSGGSRKSKRALIRTENDEESPNLQAAQTPVSQLLKSVEDINTGSIANIPKHHKKVTRHEYEVETTNGRTITKRRKTKSTVLFEDPRKHNKTPRRNTPRGPVKTIKGGDQSQPSNIGDLFTEGSLNPYADDPYAFD</sequence>
<dbReference type="PANTHER" id="PTHR23160">
    <property type="entry name" value="SYNAPTONEMAL COMPLEX PROTEIN-RELATED"/>
    <property type="match status" value="1"/>
</dbReference>
<dbReference type="RefSeq" id="XP_022940274.1">
    <property type="nucleotide sequence ID" value="XM_023084506.1"/>
</dbReference>
<dbReference type="GO" id="GO:0007131">
    <property type="term" value="P:reciprocal meiotic recombination"/>
    <property type="evidence" value="ECO:0007669"/>
    <property type="project" value="TreeGrafter"/>
</dbReference>
<feature type="coiled-coil region" evidence="2">
    <location>
        <begin position="640"/>
        <end position="686"/>
    </location>
</feature>
<evidence type="ECO:0000256" key="3">
    <source>
        <dbReference type="SAM" id="MobiDB-lite"/>
    </source>
</evidence>
<evidence type="ECO:0000313" key="6">
    <source>
        <dbReference type="RefSeq" id="XP_022940274.1"/>
    </source>
</evidence>
<accession>A0A6J1FQ37</accession>
<feature type="coiled-coil region" evidence="2">
    <location>
        <begin position="566"/>
        <end position="612"/>
    </location>
</feature>
<feature type="coiled-coil region" evidence="2">
    <location>
        <begin position="72"/>
        <end position="193"/>
    </location>
</feature>
<evidence type="ECO:0000313" key="5">
    <source>
        <dbReference type="RefSeq" id="XP_022940273.1"/>
    </source>
</evidence>
<dbReference type="PANTHER" id="PTHR23160:SF3">
    <property type="entry name" value="SYNAPTONEMAL COMPLEX PROTEIN 1-RELATED"/>
    <property type="match status" value="1"/>
</dbReference>
<dbReference type="GeneID" id="111445945"/>
<dbReference type="AlphaFoldDB" id="A0A6J1FQ37"/>
<dbReference type="RefSeq" id="XP_022940273.1">
    <property type="nucleotide sequence ID" value="XM_023084505.1"/>
</dbReference>
<evidence type="ECO:0000313" key="4">
    <source>
        <dbReference type="Proteomes" id="UP000504609"/>
    </source>
</evidence>
<keyword evidence="1 2" id="KW-0175">Coiled coil</keyword>
<proteinExistence type="predicted"/>
<feature type="compositionally biased region" description="Basic residues" evidence="3">
    <location>
        <begin position="824"/>
        <end position="833"/>
    </location>
</feature>
<name>A0A6J1FQ37_CUCMO</name>
<feature type="coiled-coil region" evidence="2">
    <location>
        <begin position="364"/>
        <end position="490"/>
    </location>
</feature>
<dbReference type="RefSeq" id="XP_022940275.1">
    <property type="nucleotide sequence ID" value="XM_023084507.1"/>
</dbReference>
<evidence type="ECO:0000256" key="2">
    <source>
        <dbReference type="SAM" id="Coils"/>
    </source>
</evidence>
<reference evidence="5 6" key="1">
    <citation type="submission" date="2025-04" db="UniProtKB">
        <authorList>
            <consortium name="RefSeq"/>
        </authorList>
    </citation>
    <scope>IDENTIFICATION</scope>
    <source>
        <tissue evidence="5 6">Young leaves</tissue>
    </source>
</reference>
<gene>
    <name evidence="5 6 7" type="primary">LOC111445945</name>
</gene>
<dbReference type="Proteomes" id="UP000504609">
    <property type="component" value="Unplaced"/>
</dbReference>
<feature type="region of interest" description="Disordered" evidence="3">
    <location>
        <begin position="720"/>
        <end position="763"/>
    </location>
</feature>
<dbReference type="KEGG" id="cmos:111445945"/>
<evidence type="ECO:0000313" key="7">
    <source>
        <dbReference type="RefSeq" id="XP_022940275.1"/>
    </source>
</evidence>
<dbReference type="SUPFAM" id="SSF57997">
    <property type="entry name" value="Tropomyosin"/>
    <property type="match status" value="1"/>
</dbReference>
<evidence type="ECO:0000256" key="1">
    <source>
        <dbReference type="ARBA" id="ARBA00023054"/>
    </source>
</evidence>